<reference evidence="2" key="1">
    <citation type="submission" date="2009-10" db="EMBL/GenBank/DDBJ databases">
        <title>Diversity of trophic interactions inside an arsenic-rich microbial ecosystem.</title>
        <authorList>
            <person name="Bertin P.N."/>
            <person name="Heinrich-Salmeron A."/>
            <person name="Pelletier E."/>
            <person name="Goulhen-Chollet F."/>
            <person name="Arsene-Ploetze F."/>
            <person name="Gallien S."/>
            <person name="Calteau A."/>
            <person name="Vallenet D."/>
            <person name="Casiot C."/>
            <person name="Chane-Woon-Ming B."/>
            <person name="Giloteaux L."/>
            <person name="Barakat M."/>
            <person name="Bonnefoy V."/>
            <person name="Bruneel O."/>
            <person name="Chandler M."/>
            <person name="Cleiss J."/>
            <person name="Duran R."/>
            <person name="Elbaz-Poulichet F."/>
            <person name="Fonknechten N."/>
            <person name="Lauga B."/>
            <person name="Mornico D."/>
            <person name="Ortet P."/>
            <person name="Schaeffer C."/>
            <person name="Siguier P."/>
            <person name="Alexander Thil Smith A."/>
            <person name="Van Dorsselaer A."/>
            <person name="Weissenbach J."/>
            <person name="Medigue C."/>
            <person name="Le Paslier D."/>
        </authorList>
    </citation>
    <scope>NUCLEOTIDE SEQUENCE</scope>
</reference>
<evidence type="ECO:0000313" key="2">
    <source>
        <dbReference type="EMBL" id="CBI04016.1"/>
    </source>
</evidence>
<protein>
    <submittedName>
        <fullName evidence="2">Uncharacterized protein</fullName>
    </submittedName>
</protein>
<keyword evidence="1" id="KW-0812">Transmembrane</keyword>
<keyword evidence="1" id="KW-1133">Transmembrane helix</keyword>
<sequence length="101" mass="11806">MCLFCSNHDMTLLLFPWVVLHIYMCQAETLAPSLASEFELRLWLGELICRMFGFWFTFSLLLWLHLQCALFGKGTGLSNLTISRETRLADFFQRFRCWGSG</sequence>
<comment type="caution">
    <text evidence="2">The sequence shown here is derived from an EMBL/GenBank/DDBJ whole genome shotgun (WGS) entry which is preliminary data.</text>
</comment>
<accession>E6Q9Z0</accession>
<dbReference type="EMBL" id="CABP01000039">
    <property type="protein sequence ID" value="CBI04016.1"/>
    <property type="molecule type" value="Genomic_DNA"/>
</dbReference>
<keyword evidence="1" id="KW-0472">Membrane</keyword>
<name>E6Q9Z0_9ZZZZ</name>
<evidence type="ECO:0000256" key="1">
    <source>
        <dbReference type="SAM" id="Phobius"/>
    </source>
</evidence>
<organism evidence="2">
    <name type="scientific">mine drainage metagenome</name>
    <dbReference type="NCBI Taxonomy" id="410659"/>
    <lineage>
        <taxon>unclassified sequences</taxon>
        <taxon>metagenomes</taxon>
        <taxon>ecological metagenomes</taxon>
    </lineage>
</organism>
<proteinExistence type="predicted"/>
<gene>
    <name evidence="2" type="ORF">CARN5_2558</name>
</gene>
<dbReference type="AlphaFoldDB" id="E6Q9Z0"/>
<feature type="transmembrane region" description="Helical" evidence="1">
    <location>
        <begin position="43"/>
        <end position="64"/>
    </location>
</feature>